<gene>
    <name evidence="2" type="ORF">QNH24_06535</name>
</gene>
<dbReference type="Proteomes" id="UP001178322">
    <property type="component" value="Chromosome"/>
</dbReference>
<keyword evidence="1" id="KW-1133">Transmembrane helix</keyword>
<accession>A0AAX3X1F5</accession>
<reference evidence="2" key="1">
    <citation type="submission" date="2023-05" db="EMBL/GenBank/DDBJ databases">
        <title>Comparative genomics of Bacillaceae isolates and their secondary metabolite potential.</title>
        <authorList>
            <person name="Song L."/>
            <person name="Nielsen L.J."/>
            <person name="Mohite O."/>
            <person name="Xu X."/>
            <person name="Weber T."/>
            <person name="Kovacs A.T."/>
        </authorList>
    </citation>
    <scope>NUCLEOTIDE SEQUENCE</scope>
    <source>
        <strain evidence="2">LY1</strain>
    </source>
</reference>
<organism evidence="2 3">
    <name type="scientific">Lysinibacillus pakistanensis</name>
    <dbReference type="NCBI Taxonomy" id="759811"/>
    <lineage>
        <taxon>Bacteria</taxon>
        <taxon>Bacillati</taxon>
        <taxon>Bacillota</taxon>
        <taxon>Bacilli</taxon>
        <taxon>Bacillales</taxon>
        <taxon>Bacillaceae</taxon>
        <taxon>Lysinibacillus</taxon>
    </lineage>
</organism>
<dbReference type="InterPro" id="IPR007813">
    <property type="entry name" value="PilN"/>
</dbReference>
<protein>
    <submittedName>
        <fullName evidence="2">PilN domain-containing protein</fullName>
    </submittedName>
</protein>
<keyword evidence="1" id="KW-0472">Membrane</keyword>
<dbReference type="InterPro" id="IPR052534">
    <property type="entry name" value="Extracell_DNA_Util/SecSys_Comp"/>
</dbReference>
<proteinExistence type="predicted"/>
<dbReference type="Pfam" id="PF05137">
    <property type="entry name" value="PilN"/>
    <property type="match status" value="1"/>
</dbReference>
<evidence type="ECO:0000313" key="3">
    <source>
        <dbReference type="Proteomes" id="UP001178322"/>
    </source>
</evidence>
<name>A0AAX3X1F5_9BACI</name>
<evidence type="ECO:0000256" key="1">
    <source>
        <dbReference type="SAM" id="Phobius"/>
    </source>
</evidence>
<evidence type="ECO:0000313" key="2">
    <source>
        <dbReference type="EMBL" id="WHY52893.1"/>
    </source>
</evidence>
<feature type="transmembrane region" description="Helical" evidence="1">
    <location>
        <begin position="20"/>
        <end position="40"/>
    </location>
</feature>
<sequence>MIPEINLLPKLEKRKTSPLLIYMILAIILIILAFMTYLFFDARTALKDLSAEERRLVERQEQLRNDIATKQSQNTGSLKQSVQYVQSVAYPVTPLIDETNALLPSPSYLRSYSFGTNQVTIEADFETMTAISKYVERLLASPYFTDAQIGSITNFDIELGEQDKDLPAEEKFKQMPRYSVSITATIDFMYLVGGRST</sequence>
<dbReference type="PANTHER" id="PTHR40278">
    <property type="entry name" value="DNA UTILIZATION PROTEIN HOFN"/>
    <property type="match status" value="1"/>
</dbReference>
<dbReference type="PANTHER" id="PTHR40278:SF1">
    <property type="entry name" value="DNA UTILIZATION PROTEIN HOFN"/>
    <property type="match status" value="1"/>
</dbReference>
<dbReference type="AlphaFoldDB" id="A0AAX3X1F5"/>
<dbReference type="EMBL" id="CP126101">
    <property type="protein sequence ID" value="WHY52893.1"/>
    <property type="molecule type" value="Genomic_DNA"/>
</dbReference>
<keyword evidence="1" id="KW-0812">Transmembrane</keyword>
<dbReference type="RefSeq" id="WP_283871282.1">
    <property type="nucleotide sequence ID" value="NZ_CP126101.1"/>
</dbReference>